<gene>
    <name evidence="4" type="ORF">N7458_002130</name>
</gene>
<dbReference type="GeneID" id="81595756"/>
<dbReference type="PROSITE" id="PS50110">
    <property type="entry name" value="RESPONSE_REGULATORY"/>
    <property type="match status" value="1"/>
</dbReference>
<protein>
    <recommendedName>
        <fullName evidence="3">Response regulatory domain-containing protein</fullName>
    </recommendedName>
</protein>
<reference evidence="4" key="2">
    <citation type="journal article" date="2023" name="IMA Fungus">
        <title>Comparative genomic study of the Penicillium genus elucidates a diverse pangenome and 15 lateral gene transfer events.</title>
        <authorList>
            <person name="Petersen C."/>
            <person name="Sorensen T."/>
            <person name="Nielsen M.R."/>
            <person name="Sondergaard T.E."/>
            <person name="Sorensen J.L."/>
            <person name="Fitzpatrick D.A."/>
            <person name="Frisvad J.C."/>
            <person name="Nielsen K.L."/>
        </authorList>
    </citation>
    <scope>NUCLEOTIDE SEQUENCE</scope>
    <source>
        <strain evidence="4">IBT 16125</strain>
    </source>
</reference>
<evidence type="ECO:0000313" key="4">
    <source>
        <dbReference type="EMBL" id="KAJ5460578.1"/>
    </source>
</evidence>
<dbReference type="PANTHER" id="PTHR43719">
    <property type="entry name" value="TWO-COMPONENT HISTIDINE KINASE"/>
    <property type="match status" value="1"/>
</dbReference>
<name>A0AAD6CE52_9EURO</name>
<dbReference type="SUPFAM" id="SSF55874">
    <property type="entry name" value="ATPase domain of HSP90 chaperone/DNA topoisomerase II/histidine kinase"/>
    <property type="match status" value="1"/>
</dbReference>
<dbReference type="InterPro" id="IPR050956">
    <property type="entry name" value="2C_system_His_kinase"/>
</dbReference>
<sequence length="370" mass="40465">MNHVLDFNVDNSHLSAAHLDLNKPTDLSVIAEEVVEGVFLAYLQPTINCISGASGDFPRGTRIPRDLHAVRPDVKVILDIAPTDWIYHAPPGAVRRIIMNLFSNAFKYTAAGQERNVVLTVSDTGKGISKEFLRGKLFTPFAQEDSLAVGSGLGLSSGASSSLSVNRAVLGFDHVQHRGPALRQNPLLEGHEGRTLAILGAEVSDAPNDPNWADLSRYITDWYGRRFVSMLASEAIDLILADELPSETVISQGSATMQTALLVFSDQYIGPVEAVKRQDDDSYDIIFIVKTFPCRRWMGFEAARAIRALEKERSPDSTPAMIIALTGLSSSEDGSKALASGMDMFMTKPVSFKNIGKLLKGWTEKRSERE</sequence>
<dbReference type="Pfam" id="PF02518">
    <property type="entry name" value="HATPase_c"/>
    <property type="match status" value="1"/>
</dbReference>
<dbReference type="SUPFAM" id="SSF52172">
    <property type="entry name" value="CheY-like"/>
    <property type="match status" value="1"/>
</dbReference>
<comment type="caution">
    <text evidence="4">The sequence shown here is derived from an EMBL/GenBank/DDBJ whole genome shotgun (WGS) entry which is preliminary data.</text>
</comment>
<dbReference type="InterPro" id="IPR036890">
    <property type="entry name" value="HATPase_C_sf"/>
</dbReference>
<dbReference type="InterPro" id="IPR011006">
    <property type="entry name" value="CheY-like_superfamily"/>
</dbReference>
<feature type="domain" description="Response regulatory" evidence="3">
    <location>
        <begin position="236"/>
        <end position="363"/>
    </location>
</feature>
<evidence type="ECO:0000256" key="2">
    <source>
        <dbReference type="PROSITE-ProRule" id="PRU00169"/>
    </source>
</evidence>
<keyword evidence="5" id="KW-1185">Reference proteome</keyword>
<dbReference type="Gene3D" id="3.40.50.2300">
    <property type="match status" value="1"/>
</dbReference>
<reference evidence="4" key="1">
    <citation type="submission" date="2022-12" db="EMBL/GenBank/DDBJ databases">
        <authorList>
            <person name="Petersen C."/>
        </authorList>
    </citation>
    <scope>NUCLEOTIDE SEQUENCE</scope>
    <source>
        <strain evidence="4">IBT 16125</strain>
    </source>
</reference>
<keyword evidence="1" id="KW-0597">Phosphoprotein</keyword>
<dbReference type="RefSeq" id="XP_056769620.1">
    <property type="nucleotide sequence ID" value="XM_056905513.1"/>
</dbReference>
<dbReference type="InterPro" id="IPR001789">
    <property type="entry name" value="Sig_transdc_resp-reg_receiver"/>
</dbReference>
<dbReference type="InterPro" id="IPR003594">
    <property type="entry name" value="HATPase_dom"/>
</dbReference>
<comment type="caution">
    <text evidence="2">Lacks conserved residue(s) required for the propagation of feature annotation.</text>
</comment>
<accession>A0AAD6CE52</accession>
<dbReference type="AlphaFoldDB" id="A0AAD6CE52"/>
<dbReference type="PANTHER" id="PTHR43719:SF72">
    <property type="entry name" value="HISTIDINE KINASE_RESPONSE REGULATOR, PUTATIVE (AFU_ORTHOLOGUE AFUA_8G06140)-RELATED"/>
    <property type="match status" value="1"/>
</dbReference>
<dbReference type="GO" id="GO:0000160">
    <property type="term" value="P:phosphorelay signal transduction system"/>
    <property type="evidence" value="ECO:0007669"/>
    <property type="project" value="InterPro"/>
</dbReference>
<evidence type="ECO:0000259" key="3">
    <source>
        <dbReference type="PROSITE" id="PS50110"/>
    </source>
</evidence>
<dbReference type="Gene3D" id="3.30.565.10">
    <property type="entry name" value="Histidine kinase-like ATPase, C-terminal domain"/>
    <property type="match status" value="1"/>
</dbReference>
<dbReference type="Proteomes" id="UP001213681">
    <property type="component" value="Unassembled WGS sequence"/>
</dbReference>
<proteinExistence type="predicted"/>
<evidence type="ECO:0000313" key="5">
    <source>
        <dbReference type="Proteomes" id="UP001213681"/>
    </source>
</evidence>
<organism evidence="4 5">
    <name type="scientific">Penicillium daleae</name>
    <dbReference type="NCBI Taxonomy" id="63821"/>
    <lineage>
        <taxon>Eukaryota</taxon>
        <taxon>Fungi</taxon>
        <taxon>Dikarya</taxon>
        <taxon>Ascomycota</taxon>
        <taxon>Pezizomycotina</taxon>
        <taxon>Eurotiomycetes</taxon>
        <taxon>Eurotiomycetidae</taxon>
        <taxon>Eurotiales</taxon>
        <taxon>Aspergillaceae</taxon>
        <taxon>Penicillium</taxon>
    </lineage>
</organism>
<dbReference type="EMBL" id="JAPVEA010000002">
    <property type="protein sequence ID" value="KAJ5460578.1"/>
    <property type="molecule type" value="Genomic_DNA"/>
</dbReference>
<evidence type="ECO:0000256" key="1">
    <source>
        <dbReference type="ARBA" id="ARBA00022553"/>
    </source>
</evidence>